<dbReference type="EMBL" id="MQWB01000001">
    <property type="protein sequence ID" value="OZC02610.1"/>
    <property type="molecule type" value="Genomic_DNA"/>
</dbReference>
<evidence type="ECO:0000313" key="2">
    <source>
        <dbReference type="Proteomes" id="UP000216446"/>
    </source>
</evidence>
<organism evidence="1 2">
    <name type="scientific">Rubricoccus marinus</name>
    <dbReference type="NCBI Taxonomy" id="716817"/>
    <lineage>
        <taxon>Bacteria</taxon>
        <taxon>Pseudomonadati</taxon>
        <taxon>Rhodothermota</taxon>
        <taxon>Rhodothermia</taxon>
        <taxon>Rhodothermales</taxon>
        <taxon>Rubricoccaceae</taxon>
        <taxon>Rubricoccus</taxon>
    </lineage>
</organism>
<sequence length="107" mass="11343">MKTPLALSTMLLLAACGESPEASGEEGAVPTDTTLAIILADLHLADARAETTGEPLDSLRALAFAHHGTDSVAVERRLREHSEQPEDVSALFGAVQDILRRPTTQTP</sequence>
<name>A0A259TY41_9BACT</name>
<evidence type="ECO:0000313" key="1">
    <source>
        <dbReference type="EMBL" id="OZC02610.1"/>
    </source>
</evidence>
<gene>
    <name evidence="1" type="ORF">BSZ36_06255</name>
</gene>
<dbReference type="AlphaFoldDB" id="A0A259TY41"/>
<proteinExistence type="predicted"/>
<keyword evidence="2" id="KW-1185">Reference proteome</keyword>
<accession>A0A259TY41</accession>
<protein>
    <recommendedName>
        <fullName evidence="3">DUF4296 domain-containing protein</fullName>
    </recommendedName>
</protein>
<dbReference type="InParanoid" id="A0A259TY41"/>
<reference evidence="1 2" key="1">
    <citation type="submission" date="2016-11" db="EMBL/GenBank/DDBJ databases">
        <title>Study of marine rhodopsin-containing bacteria.</title>
        <authorList>
            <person name="Yoshizawa S."/>
            <person name="Kumagai Y."/>
            <person name="Kogure K."/>
        </authorList>
    </citation>
    <scope>NUCLEOTIDE SEQUENCE [LARGE SCALE GENOMIC DNA]</scope>
    <source>
        <strain evidence="1 2">SG-29</strain>
    </source>
</reference>
<dbReference type="PROSITE" id="PS51257">
    <property type="entry name" value="PROKAR_LIPOPROTEIN"/>
    <property type="match status" value="1"/>
</dbReference>
<dbReference type="Proteomes" id="UP000216446">
    <property type="component" value="Unassembled WGS sequence"/>
</dbReference>
<evidence type="ECO:0008006" key="3">
    <source>
        <dbReference type="Google" id="ProtNLM"/>
    </source>
</evidence>
<comment type="caution">
    <text evidence="1">The sequence shown here is derived from an EMBL/GenBank/DDBJ whole genome shotgun (WGS) entry which is preliminary data.</text>
</comment>